<dbReference type="PANTHER" id="PTHR43270:SF8">
    <property type="entry name" value="DI- AND TRIPEPTIDASE DUG2-RELATED"/>
    <property type="match status" value="1"/>
</dbReference>
<name>A0A381V187_9ZZZZ</name>
<dbReference type="PANTHER" id="PTHR43270">
    <property type="entry name" value="BETA-ALA-HIS DIPEPTIDASE"/>
    <property type="match status" value="1"/>
</dbReference>
<dbReference type="InterPro" id="IPR011650">
    <property type="entry name" value="Peptidase_M20_dimer"/>
</dbReference>
<feature type="domain" description="Peptidase M20 dimerisation" evidence="4">
    <location>
        <begin position="247"/>
        <end position="396"/>
    </location>
</feature>
<proteinExistence type="predicted"/>
<dbReference type="GO" id="GO:0008233">
    <property type="term" value="F:peptidase activity"/>
    <property type="evidence" value="ECO:0007669"/>
    <property type="project" value="UniProtKB-KW"/>
</dbReference>
<gene>
    <name evidence="5" type="ORF">METZ01_LOCUS85847</name>
</gene>
<dbReference type="AlphaFoldDB" id="A0A381V187"/>
<dbReference type="InterPro" id="IPR051458">
    <property type="entry name" value="Cyt/Met_Dipeptidase"/>
</dbReference>
<dbReference type="Pfam" id="PF01546">
    <property type="entry name" value="Peptidase_M20"/>
    <property type="match status" value="1"/>
</dbReference>
<evidence type="ECO:0000256" key="3">
    <source>
        <dbReference type="ARBA" id="ARBA00022801"/>
    </source>
</evidence>
<dbReference type="GO" id="GO:0046872">
    <property type="term" value="F:metal ion binding"/>
    <property type="evidence" value="ECO:0007669"/>
    <property type="project" value="UniProtKB-KW"/>
</dbReference>
<keyword evidence="3" id="KW-0378">Hydrolase</keyword>
<dbReference type="Gene3D" id="3.30.70.360">
    <property type="match status" value="1"/>
</dbReference>
<organism evidence="5">
    <name type="scientific">marine metagenome</name>
    <dbReference type="NCBI Taxonomy" id="408172"/>
    <lineage>
        <taxon>unclassified sequences</taxon>
        <taxon>metagenomes</taxon>
        <taxon>ecological metagenomes</taxon>
    </lineage>
</organism>
<dbReference type="Pfam" id="PF07687">
    <property type="entry name" value="M20_dimer"/>
    <property type="match status" value="1"/>
</dbReference>
<dbReference type="PROSITE" id="PS51257">
    <property type="entry name" value="PROKAR_LIPOPROTEIN"/>
    <property type="match status" value="1"/>
</dbReference>
<evidence type="ECO:0000256" key="1">
    <source>
        <dbReference type="ARBA" id="ARBA00022670"/>
    </source>
</evidence>
<keyword evidence="1" id="KW-0645">Protease</keyword>
<keyword evidence="2" id="KW-0479">Metal-binding</keyword>
<dbReference type="SUPFAM" id="SSF53187">
    <property type="entry name" value="Zn-dependent exopeptidases"/>
    <property type="match status" value="1"/>
</dbReference>
<reference evidence="5" key="1">
    <citation type="submission" date="2018-05" db="EMBL/GenBank/DDBJ databases">
        <authorList>
            <person name="Lanie J.A."/>
            <person name="Ng W.-L."/>
            <person name="Kazmierczak K.M."/>
            <person name="Andrzejewski T.M."/>
            <person name="Davidsen T.M."/>
            <person name="Wayne K.J."/>
            <person name="Tettelin H."/>
            <person name="Glass J.I."/>
            <person name="Rusch D."/>
            <person name="Podicherti R."/>
            <person name="Tsui H.-C.T."/>
            <person name="Winkler M.E."/>
        </authorList>
    </citation>
    <scope>NUCLEOTIDE SEQUENCE</scope>
</reference>
<sequence>MLVKMMKFINLFLLLLGSLSCANVQAQKITSVEDIRDSVHAYRVLNERKIIKDFVELLSLPNIANNLSNIGRNADHIIQLLESRGFSTERLTAGGAPYIFAELQGNENNETILIYAHYDGQPVLEENWKYPPFTPTVLDAALDSGGQPVDWQSDEQTIDPEWRLYGRSASDDKMPIIALIHALDALNANGIPLSVNLKLLLDGEEEKGSPTVGQILQNHSDLLGSDLLLFCDGPMHQSRRLQLVFGVRGDTGVDITAYGATRPLHSGHYGNWAPNPIMQLSYLLTTMRDETGYISIDGYYDDVIPLSNLERTAIFDMPTLDESLKHELSVHTPEGDGMRLEELITLPAINARGFIAGGVAEKGRNIIVSTATVSLDLRLVPEQTPKQVRSLIESHIVDQGFFIVHEKPTPELLRTREKIVKLDWRGGYPAHRTAIDHPVAQRLKSILTVMAPDLLLTPTMGGSLPLYEFGTRLTAPIIILPLANHDNNQHAENENIRLANVWDAIAIYAIILATYGNSS</sequence>
<protein>
    <recommendedName>
        <fullName evidence="4">Peptidase M20 dimerisation domain-containing protein</fullName>
    </recommendedName>
</protein>
<evidence type="ECO:0000256" key="2">
    <source>
        <dbReference type="ARBA" id="ARBA00022723"/>
    </source>
</evidence>
<accession>A0A381V187</accession>
<evidence type="ECO:0000313" key="5">
    <source>
        <dbReference type="EMBL" id="SVA32993.1"/>
    </source>
</evidence>
<dbReference type="EMBL" id="UINC01007379">
    <property type="protein sequence ID" value="SVA32993.1"/>
    <property type="molecule type" value="Genomic_DNA"/>
</dbReference>
<dbReference type="InterPro" id="IPR002933">
    <property type="entry name" value="Peptidase_M20"/>
</dbReference>
<dbReference type="Gene3D" id="3.40.630.10">
    <property type="entry name" value="Zn peptidases"/>
    <property type="match status" value="1"/>
</dbReference>
<evidence type="ECO:0000259" key="4">
    <source>
        <dbReference type="Pfam" id="PF07687"/>
    </source>
</evidence>
<dbReference type="GO" id="GO:0006508">
    <property type="term" value="P:proteolysis"/>
    <property type="evidence" value="ECO:0007669"/>
    <property type="project" value="UniProtKB-KW"/>
</dbReference>